<dbReference type="InterPro" id="IPR000160">
    <property type="entry name" value="GGDEF_dom"/>
</dbReference>
<feature type="transmembrane region" description="Helical" evidence="6">
    <location>
        <begin position="450"/>
        <end position="469"/>
    </location>
</feature>
<accession>A0A1G6M0J3</accession>
<feature type="transmembrane region" description="Helical" evidence="6">
    <location>
        <begin position="142"/>
        <end position="164"/>
    </location>
</feature>
<keyword evidence="9" id="KW-1185">Reference proteome</keyword>
<feature type="transmembrane region" description="Helical" evidence="6">
    <location>
        <begin position="481"/>
        <end position="499"/>
    </location>
</feature>
<keyword evidence="2" id="KW-1003">Cell membrane</keyword>
<evidence type="ECO:0000256" key="3">
    <source>
        <dbReference type="ARBA" id="ARBA00022692"/>
    </source>
</evidence>
<feature type="transmembrane region" description="Helical" evidence="6">
    <location>
        <begin position="385"/>
        <end position="406"/>
    </location>
</feature>
<dbReference type="PANTHER" id="PTHR42770">
    <property type="entry name" value="AMINO ACID TRANSPORTER-RELATED"/>
    <property type="match status" value="1"/>
</dbReference>
<gene>
    <name evidence="8" type="ORF">SAMN04487864_108117</name>
</gene>
<reference evidence="9" key="1">
    <citation type="submission" date="2016-10" db="EMBL/GenBank/DDBJ databases">
        <authorList>
            <person name="Varghese N."/>
            <person name="Submissions S."/>
        </authorList>
    </citation>
    <scope>NUCLEOTIDE SEQUENCE [LARGE SCALE GENOMIC DNA]</scope>
    <source>
        <strain evidence="9">DSM 11005</strain>
    </source>
</reference>
<evidence type="ECO:0000256" key="1">
    <source>
        <dbReference type="ARBA" id="ARBA00004651"/>
    </source>
</evidence>
<dbReference type="NCBIfam" id="TIGR00254">
    <property type="entry name" value="GGDEF"/>
    <property type="match status" value="1"/>
</dbReference>
<dbReference type="SMART" id="SM00267">
    <property type="entry name" value="GGDEF"/>
    <property type="match status" value="1"/>
</dbReference>
<feature type="transmembrane region" description="Helical" evidence="6">
    <location>
        <begin position="361"/>
        <end position="379"/>
    </location>
</feature>
<evidence type="ECO:0000256" key="6">
    <source>
        <dbReference type="SAM" id="Phobius"/>
    </source>
</evidence>
<keyword evidence="5 6" id="KW-0472">Membrane</keyword>
<dbReference type="PROSITE" id="PS50887">
    <property type="entry name" value="GGDEF"/>
    <property type="match status" value="1"/>
</dbReference>
<proteinExistence type="predicted"/>
<sequence>MEEFGSVKEREEGLVPYLTPLGAWALSVGTAIGWGSFVFTTNLYLSEAGPVGSALGMLVGMVIMLFISRNYHYLINYYPSAGGVYGYVKKIFGYDRAFLSFWYVGLAYLAMLWANATSLPLFARNFLGDTFRFGYLYTVFDYEVYLGEVLLTMAAILFMGLLCMKRERIAVNLMKVLALTFTVCIAVCFAVAMLHRDAVVFPFTPGFISGKSALSQVTGIALIAPWAFIGFENISHSAREFKFSHKKTFNVLTVSVVTTTLLYIFVILLSISAIPSQYTGWPDYINRLADQGGGLKVLPAFYAAHYYLGDTGMFLLAAALFSLVMTSLIGNTVALSRLFYSVAKDDILPERFAKLNQNRNPEMAVGLILLLSLPIPLLGRTAVGWIVDVLTISAIIVYGLISAAAYKLAGERGDRTERCTGFVGVAIMAVFALLQLFPELNNFEQLATETYFLITIWSVCGFLFLRNVLHRDYAKVFGRSVVAWVALMAIIVFMSMSWMRQSDQDFAEKTMSEIRGFYRGEANAAAYEMGEEDFMNSKKQDYVVRGSRKNSVVLILIMFSLGMFFTNYAIVQRRTEETEAELGHVQKLAYRDAMTGVKSKQAYVDEVSRLDELIGSGAIKQFAMLVCDVNGLKHINDTYGHKAGDEYICAASKLICENFKHSPVFRTGGDEFVAILENQGFEGRHDCVAAFNRQVEANVKVEGKVVVSVGLTDFVPGQDKNVHDVFERADALMYKRKMQLKAMGAKTRA</sequence>
<dbReference type="EMBL" id="FMYW01000008">
    <property type="protein sequence ID" value="SDC48980.1"/>
    <property type="molecule type" value="Genomic_DNA"/>
</dbReference>
<dbReference type="SUPFAM" id="SSF55073">
    <property type="entry name" value="Nucleotide cyclase"/>
    <property type="match status" value="1"/>
</dbReference>
<dbReference type="Pfam" id="PF00990">
    <property type="entry name" value="GGDEF"/>
    <property type="match status" value="1"/>
</dbReference>
<dbReference type="InterPro" id="IPR050367">
    <property type="entry name" value="APC_superfamily"/>
</dbReference>
<dbReference type="Gene3D" id="3.30.70.270">
    <property type="match status" value="1"/>
</dbReference>
<feature type="transmembrane region" description="Helical" evidence="6">
    <location>
        <begin position="552"/>
        <end position="571"/>
    </location>
</feature>
<dbReference type="GO" id="GO:0022857">
    <property type="term" value="F:transmembrane transporter activity"/>
    <property type="evidence" value="ECO:0007669"/>
    <property type="project" value="InterPro"/>
</dbReference>
<dbReference type="AlphaFoldDB" id="A0A1G6M0J3"/>
<name>A0A1G6M0J3_9FIRM</name>
<dbReference type="InterPro" id="IPR002293">
    <property type="entry name" value="AA/rel_permease1"/>
</dbReference>
<dbReference type="PANTHER" id="PTHR42770:SF7">
    <property type="entry name" value="MEMBRANE PROTEIN"/>
    <property type="match status" value="1"/>
</dbReference>
<dbReference type="RefSeq" id="WP_176760462.1">
    <property type="nucleotide sequence ID" value="NZ_FMYW01000008.1"/>
</dbReference>
<keyword evidence="3 6" id="KW-0812">Transmembrane</keyword>
<evidence type="ECO:0000256" key="5">
    <source>
        <dbReference type="ARBA" id="ARBA00023136"/>
    </source>
</evidence>
<feature type="domain" description="GGDEF" evidence="7">
    <location>
        <begin position="620"/>
        <end position="749"/>
    </location>
</feature>
<protein>
    <submittedName>
        <fullName evidence="8">Diguanylate cyclase (GGDEF) domain-containing protein</fullName>
    </submittedName>
</protein>
<feature type="transmembrane region" description="Helical" evidence="6">
    <location>
        <begin position="418"/>
        <end position="438"/>
    </location>
</feature>
<evidence type="ECO:0000313" key="8">
    <source>
        <dbReference type="EMBL" id="SDC48980.1"/>
    </source>
</evidence>
<evidence type="ECO:0000259" key="7">
    <source>
        <dbReference type="PROSITE" id="PS50887"/>
    </source>
</evidence>
<feature type="transmembrane region" description="Helical" evidence="6">
    <location>
        <begin position="21"/>
        <end position="45"/>
    </location>
</feature>
<evidence type="ECO:0000313" key="9">
    <source>
        <dbReference type="Proteomes" id="UP000198943"/>
    </source>
</evidence>
<comment type="subcellular location">
    <subcellularLocation>
        <location evidence="1">Cell membrane</location>
        <topology evidence="1">Multi-pass membrane protein</topology>
    </subcellularLocation>
</comment>
<organism evidence="8 9">
    <name type="scientific">Succiniclasticum ruminis</name>
    <dbReference type="NCBI Taxonomy" id="40841"/>
    <lineage>
        <taxon>Bacteria</taxon>
        <taxon>Bacillati</taxon>
        <taxon>Bacillota</taxon>
        <taxon>Negativicutes</taxon>
        <taxon>Acidaminococcales</taxon>
        <taxon>Acidaminococcaceae</taxon>
        <taxon>Succiniclasticum</taxon>
    </lineage>
</organism>
<keyword evidence="4 6" id="KW-1133">Transmembrane helix</keyword>
<feature type="transmembrane region" description="Helical" evidence="6">
    <location>
        <begin position="176"/>
        <end position="194"/>
    </location>
</feature>
<evidence type="ECO:0000256" key="2">
    <source>
        <dbReference type="ARBA" id="ARBA00022475"/>
    </source>
</evidence>
<feature type="transmembrane region" description="Helical" evidence="6">
    <location>
        <begin position="214"/>
        <end position="231"/>
    </location>
</feature>
<dbReference type="InterPro" id="IPR029787">
    <property type="entry name" value="Nucleotide_cyclase"/>
</dbReference>
<dbReference type="Pfam" id="PF13520">
    <property type="entry name" value="AA_permease_2"/>
    <property type="match status" value="1"/>
</dbReference>
<evidence type="ECO:0000256" key="4">
    <source>
        <dbReference type="ARBA" id="ARBA00022989"/>
    </source>
</evidence>
<feature type="transmembrane region" description="Helical" evidence="6">
    <location>
        <begin position="314"/>
        <end position="340"/>
    </location>
</feature>
<feature type="transmembrane region" description="Helical" evidence="6">
    <location>
        <begin position="251"/>
        <end position="274"/>
    </location>
</feature>
<dbReference type="Gene3D" id="1.20.1740.10">
    <property type="entry name" value="Amino acid/polyamine transporter I"/>
    <property type="match status" value="1"/>
</dbReference>
<feature type="transmembrane region" description="Helical" evidence="6">
    <location>
        <begin position="51"/>
        <end position="68"/>
    </location>
</feature>
<feature type="transmembrane region" description="Helical" evidence="6">
    <location>
        <begin position="99"/>
        <end position="122"/>
    </location>
</feature>
<dbReference type="InterPro" id="IPR043128">
    <property type="entry name" value="Rev_trsase/Diguanyl_cyclase"/>
</dbReference>
<dbReference type="Proteomes" id="UP000198943">
    <property type="component" value="Unassembled WGS sequence"/>
</dbReference>
<dbReference type="CDD" id="cd01949">
    <property type="entry name" value="GGDEF"/>
    <property type="match status" value="1"/>
</dbReference>
<dbReference type="GO" id="GO:0005886">
    <property type="term" value="C:plasma membrane"/>
    <property type="evidence" value="ECO:0007669"/>
    <property type="project" value="UniProtKB-SubCell"/>
</dbReference>